<comment type="caution">
    <text evidence="9">The sequence shown here is derived from an EMBL/GenBank/DDBJ whole genome shotgun (WGS) entry which is preliminary data.</text>
</comment>
<keyword evidence="10" id="KW-1185">Reference proteome</keyword>
<organism evidence="9 10">
    <name type="scientific">Mesobacillus maritimus</name>
    <dbReference type="NCBI Taxonomy" id="1643336"/>
    <lineage>
        <taxon>Bacteria</taxon>
        <taxon>Bacillati</taxon>
        <taxon>Bacillota</taxon>
        <taxon>Bacilli</taxon>
        <taxon>Bacillales</taxon>
        <taxon>Bacillaceae</taxon>
        <taxon>Mesobacillus</taxon>
    </lineage>
</organism>
<dbReference type="CDD" id="cd06261">
    <property type="entry name" value="TM_PBP2"/>
    <property type="match status" value="1"/>
</dbReference>
<evidence type="ECO:0000256" key="4">
    <source>
        <dbReference type="ARBA" id="ARBA00022692"/>
    </source>
</evidence>
<evidence type="ECO:0000313" key="9">
    <source>
        <dbReference type="EMBL" id="MBY0095350.1"/>
    </source>
</evidence>
<dbReference type="RefSeq" id="WP_221870225.1">
    <property type="nucleotide sequence ID" value="NZ_JACWFH010000001.1"/>
</dbReference>
<keyword evidence="3" id="KW-1003">Cell membrane</keyword>
<name>A0ABS7JZD1_9BACI</name>
<comment type="subcellular location">
    <subcellularLocation>
        <location evidence="1 7">Cell membrane</location>
        <topology evidence="1 7">Multi-pass membrane protein</topology>
    </subcellularLocation>
</comment>
<evidence type="ECO:0000256" key="3">
    <source>
        <dbReference type="ARBA" id="ARBA00022475"/>
    </source>
</evidence>
<protein>
    <submittedName>
        <fullName evidence="9">Sugar ABC transporter permease</fullName>
    </submittedName>
</protein>
<feature type="domain" description="ABC transmembrane type-1" evidence="8">
    <location>
        <begin position="95"/>
        <end position="307"/>
    </location>
</feature>
<comment type="similarity">
    <text evidence="7">Belongs to the binding-protein-dependent transport system permease family.</text>
</comment>
<gene>
    <name evidence="9" type="ORF">H0185_00750</name>
</gene>
<keyword evidence="6 7" id="KW-0472">Membrane</keyword>
<sequence length="321" mass="35947">MSTQSIIDTESKTKSSKVVSTEKEVRKKRQRKKSTAIFLFLLPALLIYAVFILYPIFSTFNYSFYQWNGLQADKTFVGLDNFKTLLSDPTFWLALKNNLYLVGVSVFVQIPLGLVMALVVLSKIRGKRLLNVLYFLPFLMSAVAIGLLWIFMYDPVKGPINQLLNVVGLESVHWLASSDMAIIAVLIVIVWQFAPMYMILFKASMVGIAEELYEAAEIDGANGRQKFFHVTFPALMPTIVSSSILAVVGSLKTFDMFYVMLGGGSGSATEILGTYMYRQSFINFNMGYGSTIASVMFILALISVIIIQYTNSVRKKRGILE</sequence>
<feature type="transmembrane region" description="Helical" evidence="7">
    <location>
        <begin position="172"/>
        <end position="194"/>
    </location>
</feature>
<dbReference type="InterPro" id="IPR000515">
    <property type="entry name" value="MetI-like"/>
</dbReference>
<evidence type="ECO:0000313" key="10">
    <source>
        <dbReference type="Proteomes" id="UP000769780"/>
    </source>
</evidence>
<proteinExistence type="inferred from homology"/>
<dbReference type="InterPro" id="IPR051393">
    <property type="entry name" value="ABC_transporter_permease"/>
</dbReference>
<keyword evidence="2 7" id="KW-0813">Transport</keyword>
<evidence type="ECO:0000259" key="8">
    <source>
        <dbReference type="PROSITE" id="PS50928"/>
    </source>
</evidence>
<keyword evidence="5 7" id="KW-1133">Transmembrane helix</keyword>
<evidence type="ECO:0000256" key="1">
    <source>
        <dbReference type="ARBA" id="ARBA00004651"/>
    </source>
</evidence>
<accession>A0ABS7JZD1</accession>
<evidence type="ECO:0000256" key="2">
    <source>
        <dbReference type="ARBA" id="ARBA00022448"/>
    </source>
</evidence>
<feature type="transmembrane region" description="Helical" evidence="7">
    <location>
        <begin position="99"/>
        <end position="121"/>
    </location>
</feature>
<dbReference type="Gene3D" id="1.10.3720.10">
    <property type="entry name" value="MetI-like"/>
    <property type="match status" value="1"/>
</dbReference>
<dbReference type="PROSITE" id="PS50928">
    <property type="entry name" value="ABC_TM1"/>
    <property type="match status" value="1"/>
</dbReference>
<dbReference type="SUPFAM" id="SSF161098">
    <property type="entry name" value="MetI-like"/>
    <property type="match status" value="1"/>
</dbReference>
<reference evidence="9 10" key="1">
    <citation type="submission" date="2020-07" db="EMBL/GenBank/DDBJ databases">
        <title>Fungal Genomes of the International Space Station.</title>
        <authorList>
            <person name="Seuylemezian A."/>
            <person name="Singh N.K."/>
            <person name="Wood J."/>
            <person name="Venkateswaran K."/>
        </authorList>
    </citation>
    <scope>NUCLEOTIDE SEQUENCE [LARGE SCALE GENOMIC DNA]</scope>
    <source>
        <strain evidence="9 10">PL-B2</strain>
    </source>
</reference>
<feature type="transmembrane region" description="Helical" evidence="7">
    <location>
        <begin position="227"/>
        <end position="251"/>
    </location>
</feature>
<dbReference type="EMBL" id="JACWFH010000001">
    <property type="protein sequence ID" value="MBY0095350.1"/>
    <property type="molecule type" value="Genomic_DNA"/>
</dbReference>
<feature type="transmembrane region" description="Helical" evidence="7">
    <location>
        <begin position="286"/>
        <end position="307"/>
    </location>
</feature>
<evidence type="ECO:0000256" key="7">
    <source>
        <dbReference type="RuleBase" id="RU363032"/>
    </source>
</evidence>
<dbReference type="Proteomes" id="UP000769780">
    <property type="component" value="Unassembled WGS sequence"/>
</dbReference>
<feature type="transmembrane region" description="Helical" evidence="7">
    <location>
        <begin position="133"/>
        <end position="152"/>
    </location>
</feature>
<keyword evidence="4 7" id="KW-0812">Transmembrane</keyword>
<dbReference type="PANTHER" id="PTHR30193">
    <property type="entry name" value="ABC TRANSPORTER PERMEASE PROTEIN"/>
    <property type="match status" value="1"/>
</dbReference>
<feature type="transmembrane region" description="Helical" evidence="7">
    <location>
        <begin position="36"/>
        <end position="57"/>
    </location>
</feature>
<evidence type="ECO:0000256" key="6">
    <source>
        <dbReference type="ARBA" id="ARBA00023136"/>
    </source>
</evidence>
<evidence type="ECO:0000256" key="5">
    <source>
        <dbReference type="ARBA" id="ARBA00022989"/>
    </source>
</evidence>
<dbReference type="InterPro" id="IPR035906">
    <property type="entry name" value="MetI-like_sf"/>
</dbReference>
<dbReference type="PANTHER" id="PTHR30193:SF37">
    <property type="entry name" value="INNER MEMBRANE ABC TRANSPORTER PERMEASE PROTEIN YCJO"/>
    <property type="match status" value="1"/>
</dbReference>
<dbReference type="Pfam" id="PF00528">
    <property type="entry name" value="BPD_transp_1"/>
    <property type="match status" value="1"/>
</dbReference>